<name>A0AC35U0S4_9BILA</name>
<accession>A0AC35U0S4</accession>
<evidence type="ECO:0000313" key="2">
    <source>
        <dbReference type="WBParaSite" id="RSKR_0000613800.1"/>
    </source>
</evidence>
<dbReference type="WBParaSite" id="RSKR_0000613800.1">
    <property type="protein sequence ID" value="RSKR_0000613800.1"/>
    <property type="gene ID" value="RSKR_0000613800"/>
</dbReference>
<proteinExistence type="predicted"/>
<protein>
    <submittedName>
        <fullName evidence="2">Uncharacterized protein</fullName>
    </submittedName>
</protein>
<evidence type="ECO:0000313" key="1">
    <source>
        <dbReference type="Proteomes" id="UP000095286"/>
    </source>
</evidence>
<sequence length="265" mass="28751">MLFCSILFVGSLSCLFAQCGNEAKKRNANGGSKVLKPQKNAGRCVAVGPKSLKKSKSVEVKVKPGASQTGSMKAKGASKRFKIKDQEGEGDKKKEKSVKKEKLVKKEKSVRKEGSFKEEKSVRNDKSLGLAATQRSEGFSVKGNSKVESLKVQTVSSLSKKGAAKSPSGSKRIGMSEKSIGGGRSQLRSMKTQASVSEKNSVKENVSKKSRVKNEKKNEKKDSRKSKKSKVSQKSTPLSMKKDKSIQKDKFARKTQSGAKSLKQS</sequence>
<organism evidence="1 2">
    <name type="scientific">Rhabditophanes sp. KR3021</name>
    <dbReference type="NCBI Taxonomy" id="114890"/>
    <lineage>
        <taxon>Eukaryota</taxon>
        <taxon>Metazoa</taxon>
        <taxon>Ecdysozoa</taxon>
        <taxon>Nematoda</taxon>
        <taxon>Chromadorea</taxon>
        <taxon>Rhabditida</taxon>
        <taxon>Tylenchina</taxon>
        <taxon>Panagrolaimomorpha</taxon>
        <taxon>Strongyloidoidea</taxon>
        <taxon>Alloionematidae</taxon>
        <taxon>Rhabditophanes</taxon>
    </lineage>
</organism>
<reference evidence="2" key="1">
    <citation type="submission" date="2016-11" db="UniProtKB">
        <authorList>
            <consortium name="WormBaseParasite"/>
        </authorList>
    </citation>
    <scope>IDENTIFICATION</scope>
    <source>
        <strain evidence="2">KR3021</strain>
    </source>
</reference>
<dbReference type="Proteomes" id="UP000095286">
    <property type="component" value="Unplaced"/>
</dbReference>